<reference evidence="4 5" key="1">
    <citation type="submission" date="2020-01" db="EMBL/GenBank/DDBJ databases">
        <authorList>
            <person name="Sanchez-Estrada R."/>
            <person name="Gonzalez-Y-Merchand J.A."/>
            <person name="Rivera-Gutierrez S."/>
        </authorList>
    </citation>
    <scope>NUCLEOTIDE SEQUENCE [LARGE SCALE GENOMIC DNA]</scope>
    <source>
        <strain evidence="4 5">CST 7247</strain>
    </source>
</reference>
<dbReference type="PRINTS" id="PR00080">
    <property type="entry name" value="SDRFAMILY"/>
</dbReference>
<evidence type="ECO:0000256" key="2">
    <source>
        <dbReference type="ARBA" id="ARBA00023002"/>
    </source>
</evidence>
<comment type="caution">
    <text evidence="4">The sequence shown here is derived from an EMBL/GenBank/DDBJ whole genome shotgun (WGS) entry which is preliminary data.</text>
</comment>
<evidence type="ECO:0000256" key="3">
    <source>
        <dbReference type="RuleBase" id="RU000363"/>
    </source>
</evidence>
<dbReference type="PANTHER" id="PTHR45024">
    <property type="entry name" value="DEHYDROGENASES, SHORT CHAIN"/>
    <property type="match status" value="1"/>
</dbReference>
<dbReference type="InterPro" id="IPR020904">
    <property type="entry name" value="Sc_DH/Rdtase_CS"/>
</dbReference>
<dbReference type="PROSITE" id="PS00061">
    <property type="entry name" value="ADH_SHORT"/>
    <property type="match status" value="1"/>
</dbReference>
<name>A0A7K3L8S4_9MYCO</name>
<dbReference type="PANTHER" id="PTHR45024:SF2">
    <property type="entry name" value="SCP2 DOMAIN-CONTAINING PROTEIN"/>
    <property type="match status" value="1"/>
</dbReference>
<dbReference type="InterPro" id="IPR036291">
    <property type="entry name" value="NAD(P)-bd_dom_sf"/>
</dbReference>
<dbReference type="Proteomes" id="UP000466523">
    <property type="component" value="Unassembled WGS sequence"/>
</dbReference>
<dbReference type="GO" id="GO:0016491">
    <property type="term" value="F:oxidoreductase activity"/>
    <property type="evidence" value="ECO:0007669"/>
    <property type="project" value="UniProtKB-KW"/>
</dbReference>
<evidence type="ECO:0000256" key="1">
    <source>
        <dbReference type="ARBA" id="ARBA00006484"/>
    </source>
</evidence>
<sequence length="306" mass="31700">MGSLDGRVAIVTGAGRGLGRAHALTLAAEGAAVVVNDPGTGGDGAGADASPAQQVVAEIEQAGGRAVANLDSCADWNAAEMLVAQAVDTFGSLDVLVNNAGILRDKMSFNMAEADWDAVMEVHLKGHFAPSRFAAAYWRAKAKEGGDVYGRIVNTSSESGYIGLVGQVNYATAKAGIVGMTLGMARELERIGVTVNAIAPRARTRMTTGAFSGYREAVEGQFDDRAPENISPVVAWLAGPWAGHISGKVFVCYGGDVELQSPIQTAVHLSAGERAWTVEELVTRSHEFFPGDSTPGVVALRAGIGG</sequence>
<dbReference type="Pfam" id="PF00106">
    <property type="entry name" value="adh_short"/>
    <property type="match status" value="1"/>
</dbReference>
<comment type="similarity">
    <text evidence="1 3">Belongs to the short-chain dehydrogenases/reductases (SDR) family.</text>
</comment>
<accession>A0A7K3L8S4</accession>
<dbReference type="FunFam" id="3.40.50.720:FF:000446">
    <property type="entry name" value="Short chain dehydrogenase"/>
    <property type="match status" value="1"/>
</dbReference>
<proteinExistence type="inferred from homology"/>
<gene>
    <name evidence="4" type="ORF">GWR20_02460</name>
</gene>
<dbReference type="AlphaFoldDB" id="A0A7K3L8S4"/>
<dbReference type="SUPFAM" id="SSF51735">
    <property type="entry name" value="NAD(P)-binding Rossmann-fold domains"/>
    <property type="match status" value="1"/>
</dbReference>
<organism evidence="4 5">
    <name type="scientific">Mycolicibacter kumamotonensis</name>
    <dbReference type="NCBI Taxonomy" id="354243"/>
    <lineage>
        <taxon>Bacteria</taxon>
        <taxon>Bacillati</taxon>
        <taxon>Actinomycetota</taxon>
        <taxon>Actinomycetes</taxon>
        <taxon>Mycobacteriales</taxon>
        <taxon>Mycobacteriaceae</taxon>
        <taxon>Mycolicibacter</taxon>
    </lineage>
</organism>
<evidence type="ECO:0000313" key="4">
    <source>
        <dbReference type="EMBL" id="NDJ88026.1"/>
    </source>
</evidence>
<dbReference type="InterPro" id="IPR002347">
    <property type="entry name" value="SDR_fam"/>
</dbReference>
<dbReference type="InterPro" id="IPR051687">
    <property type="entry name" value="Peroxisomal_Beta-Oxidation"/>
</dbReference>
<evidence type="ECO:0000313" key="5">
    <source>
        <dbReference type="Proteomes" id="UP000466523"/>
    </source>
</evidence>
<protein>
    <submittedName>
        <fullName evidence="4">SDR family NAD(P)-dependent oxidoreductase</fullName>
    </submittedName>
</protein>
<dbReference type="EMBL" id="JAACYR010000005">
    <property type="protein sequence ID" value="NDJ88026.1"/>
    <property type="molecule type" value="Genomic_DNA"/>
</dbReference>
<dbReference type="Gene3D" id="3.40.50.720">
    <property type="entry name" value="NAD(P)-binding Rossmann-like Domain"/>
    <property type="match status" value="1"/>
</dbReference>
<dbReference type="PRINTS" id="PR00081">
    <property type="entry name" value="GDHRDH"/>
</dbReference>
<keyword evidence="2" id="KW-0560">Oxidoreductase</keyword>